<dbReference type="EMBL" id="MVGC01000435">
    <property type="protein sequence ID" value="RJE19209.1"/>
    <property type="molecule type" value="Genomic_DNA"/>
</dbReference>
<name>A0A3A2Z7Z0_9EURO</name>
<sequence>MDVDEQQLCGPGVSYMAQTRIPLSDISEMVEVPSSESTFEDSTSSFASYSTALTALNASNEDLEVKMAKLRTSTLQLKRDIVRFQQHIRAFHHELLPTWQADILTRLIEIVYTAQRRKLPGGFTPGERQGVDRWALTRAYTVAARKIYQSTLWMAFGLPMQYHLALHKYEEIVEFRSSNPYRSECPFAQWLVSEKENNPSLYAFWAKLFPICYDRTVEESAEIIPMLKTVGV</sequence>
<keyword evidence="3" id="KW-1185">Reference proteome</keyword>
<dbReference type="OrthoDB" id="4526473at2759"/>
<accession>A0A3A2Z7Z0</accession>
<evidence type="ECO:0000256" key="1">
    <source>
        <dbReference type="SAM" id="Coils"/>
    </source>
</evidence>
<reference evidence="3" key="1">
    <citation type="submission" date="2017-02" db="EMBL/GenBank/DDBJ databases">
        <authorList>
            <person name="Tafer H."/>
            <person name="Lopandic K."/>
        </authorList>
    </citation>
    <scope>NUCLEOTIDE SEQUENCE [LARGE SCALE GENOMIC DNA]</scope>
    <source>
        <strain evidence="3">CBS 366.77</strain>
    </source>
</reference>
<dbReference type="Proteomes" id="UP000266188">
    <property type="component" value="Unassembled WGS sequence"/>
</dbReference>
<proteinExistence type="predicted"/>
<organism evidence="2 3">
    <name type="scientific">Aspergillus sclerotialis</name>
    <dbReference type="NCBI Taxonomy" id="2070753"/>
    <lineage>
        <taxon>Eukaryota</taxon>
        <taxon>Fungi</taxon>
        <taxon>Dikarya</taxon>
        <taxon>Ascomycota</taxon>
        <taxon>Pezizomycotina</taxon>
        <taxon>Eurotiomycetes</taxon>
        <taxon>Eurotiomycetidae</taxon>
        <taxon>Eurotiales</taxon>
        <taxon>Aspergillaceae</taxon>
        <taxon>Aspergillus</taxon>
        <taxon>Aspergillus subgen. Polypaecilum</taxon>
    </lineage>
</organism>
<comment type="caution">
    <text evidence="2">The sequence shown here is derived from an EMBL/GenBank/DDBJ whole genome shotgun (WGS) entry which is preliminary data.</text>
</comment>
<keyword evidence="1" id="KW-0175">Coiled coil</keyword>
<gene>
    <name evidence="2" type="ORF">PHISCL_08449</name>
</gene>
<feature type="coiled-coil region" evidence="1">
    <location>
        <begin position="53"/>
        <end position="80"/>
    </location>
</feature>
<protein>
    <submittedName>
        <fullName evidence="2">Uncharacterized protein</fullName>
    </submittedName>
</protein>
<evidence type="ECO:0000313" key="2">
    <source>
        <dbReference type="EMBL" id="RJE19209.1"/>
    </source>
</evidence>
<dbReference type="AlphaFoldDB" id="A0A3A2Z7Z0"/>
<evidence type="ECO:0000313" key="3">
    <source>
        <dbReference type="Proteomes" id="UP000266188"/>
    </source>
</evidence>